<accession>A0A5B7ELB4</accession>
<dbReference type="EMBL" id="VSRR010003252">
    <property type="protein sequence ID" value="MPC35340.1"/>
    <property type="molecule type" value="Genomic_DNA"/>
</dbReference>
<dbReference type="Proteomes" id="UP000324222">
    <property type="component" value="Unassembled WGS sequence"/>
</dbReference>
<keyword evidence="2" id="KW-1185">Reference proteome</keyword>
<dbReference type="AlphaFoldDB" id="A0A5B7ELB4"/>
<reference evidence="1 2" key="1">
    <citation type="submission" date="2019-05" db="EMBL/GenBank/DDBJ databases">
        <title>Another draft genome of Portunus trituberculatus and its Hox gene families provides insights of decapod evolution.</title>
        <authorList>
            <person name="Jeong J.-H."/>
            <person name="Song I."/>
            <person name="Kim S."/>
            <person name="Choi T."/>
            <person name="Kim D."/>
            <person name="Ryu S."/>
            <person name="Kim W."/>
        </authorList>
    </citation>
    <scope>NUCLEOTIDE SEQUENCE [LARGE SCALE GENOMIC DNA]</scope>
    <source>
        <tissue evidence="1">Muscle</tissue>
    </source>
</reference>
<evidence type="ECO:0000313" key="2">
    <source>
        <dbReference type="Proteomes" id="UP000324222"/>
    </source>
</evidence>
<proteinExistence type="predicted"/>
<evidence type="ECO:0000313" key="1">
    <source>
        <dbReference type="EMBL" id="MPC35340.1"/>
    </source>
</evidence>
<gene>
    <name evidence="1" type="ORF">E2C01_028762</name>
</gene>
<name>A0A5B7ELB4_PORTR</name>
<comment type="caution">
    <text evidence="1">The sequence shown here is derived from an EMBL/GenBank/DDBJ whole genome shotgun (WGS) entry which is preliminary data.</text>
</comment>
<sequence length="150" mass="16553">MSAATPSQQKQCEGAKRSVNMFSDHWDAKNERLTLWKDREEAKRSTDTSSGEWGAALLDLIAPDNLTGIQRSRCLSDELPRPAGNNNQLFSLFKGTLNMAVTHQSTLNQFVAIPMYNANTTTNYAYVPAILVPVVMQYCGPSLLTKGSII</sequence>
<organism evidence="1 2">
    <name type="scientific">Portunus trituberculatus</name>
    <name type="common">Swimming crab</name>
    <name type="synonym">Neptunus trituberculatus</name>
    <dbReference type="NCBI Taxonomy" id="210409"/>
    <lineage>
        <taxon>Eukaryota</taxon>
        <taxon>Metazoa</taxon>
        <taxon>Ecdysozoa</taxon>
        <taxon>Arthropoda</taxon>
        <taxon>Crustacea</taxon>
        <taxon>Multicrustacea</taxon>
        <taxon>Malacostraca</taxon>
        <taxon>Eumalacostraca</taxon>
        <taxon>Eucarida</taxon>
        <taxon>Decapoda</taxon>
        <taxon>Pleocyemata</taxon>
        <taxon>Brachyura</taxon>
        <taxon>Eubrachyura</taxon>
        <taxon>Portunoidea</taxon>
        <taxon>Portunidae</taxon>
        <taxon>Portuninae</taxon>
        <taxon>Portunus</taxon>
    </lineage>
</organism>
<protein>
    <submittedName>
        <fullName evidence="1">Uncharacterized protein</fullName>
    </submittedName>
</protein>